<protein>
    <submittedName>
        <fullName evidence="2">NBS-LRR</fullName>
    </submittedName>
</protein>
<dbReference type="Gene3D" id="1.10.8.430">
    <property type="entry name" value="Helical domain of apoptotic protease-activating factors"/>
    <property type="match status" value="1"/>
</dbReference>
<dbReference type="GO" id="GO:0006952">
    <property type="term" value="P:defense response"/>
    <property type="evidence" value="ECO:0007669"/>
    <property type="project" value="UniProtKB-KW"/>
</dbReference>
<proteinExistence type="evidence at transcript level"/>
<dbReference type="AlphaFoldDB" id="I1X3V3"/>
<evidence type="ECO:0000313" key="2">
    <source>
        <dbReference type="EMBL" id="AFI74367.1"/>
    </source>
</evidence>
<dbReference type="PANTHER" id="PTHR36766:SF30">
    <property type="entry name" value="TIR-NBS TYPE DISEASE RESISTANCE PROTEIN-RELATED"/>
    <property type="match status" value="1"/>
</dbReference>
<name>I1X3V3_GOSHI</name>
<dbReference type="GO" id="GO:0043531">
    <property type="term" value="F:ADP binding"/>
    <property type="evidence" value="ECO:0007669"/>
    <property type="project" value="InterPro"/>
</dbReference>
<organism evidence="2">
    <name type="scientific">Gossypium hirsutum</name>
    <name type="common">Upland cotton</name>
    <name type="synonym">Gossypium mexicanum</name>
    <dbReference type="NCBI Taxonomy" id="3635"/>
    <lineage>
        <taxon>Eukaryota</taxon>
        <taxon>Viridiplantae</taxon>
        <taxon>Streptophyta</taxon>
        <taxon>Embryophyta</taxon>
        <taxon>Tracheophyta</taxon>
        <taxon>Spermatophyta</taxon>
        <taxon>Magnoliopsida</taxon>
        <taxon>eudicotyledons</taxon>
        <taxon>Gunneridae</taxon>
        <taxon>Pentapetalae</taxon>
        <taxon>rosids</taxon>
        <taxon>malvids</taxon>
        <taxon>Malvales</taxon>
        <taxon>Malvaceae</taxon>
        <taxon>Malvoideae</taxon>
        <taxon>Gossypium</taxon>
    </lineage>
</organism>
<dbReference type="InterPro" id="IPR027417">
    <property type="entry name" value="P-loop_NTPase"/>
</dbReference>
<gene>
    <name evidence="2" type="primary">shz</name>
</gene>
<dbReference type="Gene3D" id="3.80.10.10">
    <property type="entry name" value="Ribonuclease Inhibitor"/>
    <property type="match status" value="1"/>
</dbReference>
<dbReference type="Gene3D" id="3.40.50.300">
    <property type="entry name" value="P-loop containing nucleotide triphosphate hydrolases"/>
    <property type="match status" value="1"/>
</dbReference>
<dbReference type="InterPro" id="IPR036388">
    <property type="entry name" value="WH-like_DNA-bd_sf"/>
</dbReference>
<dbReference type="Gene3D" id="1.10.10.10">
    <property type="entry name" value="Winged helix-like DNA-binding domain superfamily/Winged helix DNA-binding domain"/>
    <property type="match status" value="1"/>
</dbReference>
<keyword evidence="1" id="KW-0611">Plant defense</keyword>
<dbReference type="EMBL" id="JQ766327">
    <property type="protein sequence ID" value="AFI74367.1"/>
    <property type="molecule type" value="mRNA"/>
</dbReference>
<dbReference type="InterPro" id="IPR042197">
    <property type="entry name" value="Apaf_helical"/>
</dbReference>
<dbReference type="SUPFAM" id="SSF52047">
    <property type="entry name" value="RNI-like"/>
    <property type="match status" value="1"/>
</dbReference>
<reference evidence="2" key="1">
    <citation type="submission" date="2012-03" db="EMBL/GenBank/DDBJ databases">
        <title>Cotton resistant gene cloning and functional verification.</title>
        <authorList>
            <person name="Zhang W."/>
        </authorList>
    </citation>
    <scope>NUCLEOTIDE SEQUENCE</scope>
</reference>
<accession>I1X3V3</accession>
<dbReference type="SUPFAM" id="SSF52540">
    <property type="entry name" value="P-loop containing nucleoside triphosphate hydrolases"/>
    <property type="match status" value="1"/>
</dbReference>
<sequence length="646" mass="74097">MVVTDLFLGELVQKLCQDPDVKEKFKDNIFYVTVSKVHNLKLIVRKLFEHNGFRVPEFQTDEDAINQLEQLLKSQARKAPVWCGSESLLAKFKFQISESKVLVTSRNEFLEFGSTYDLELPLTDKDALTLFHRSAFLPNTSCNIPDDLQIQIVNCCKRFPLAITTVGMSLRNQPVEKWRIKLTELSKGSSILDSEQKLLALLKSCLDDLNQGHSILDSNIELLTCFQKLLHVLEDNPNNKECFMDLGLFPEDQRIPLPVLIDIWAVLYGFDDDGIEAMDIINKLDSMNLVLKLVPLGTNEHEDGFYNDFLVTQHDILRELAICQSEFKENLERKRLNLEILENTFPDWCLNTINASLLSISTDDLFSSKWWLKMEFPKAEVLIVNFSANEYFLPPFIENMPKLRALIVINHSTRNATLHNFSAFSNLANLRSLWLEKVSIKQLTESTIPLRSLRKISLILCKINNSLDQVEIFPSLCINFNKLPSSICRLHKLNSLSITNCDSLYELPSDLGELQTLQVLRIYACPHLKRLPPGIGHLVKLKYLDISQCVGLRCLPEAIGCCRNLEKIDMRECPQIDSLPSALSFLESLRCVICDDPRTALSNMKSLRRVICDDEVSWQWRYLEKTNPNLYVQVAEKCYSLDWLDG</sequence>
<evidence type="ECO:0000256" key="1">
    <source>
        <dbReference type="ARBA" id="ARBA00022821"/>
    </source>
</evidence>
<dbReference type="InterPro" id="IPR032675">
    <property type="entry name" value="LRR_dom_sf"/>
</dbReference>
<dbReference type="PANTHER" id="PTHR36766">
    <property type="entry name" value="PLANT BROAD-SPECTRUM MILDEW RESISTANCE PROTEIN RPW8"/>
    <property type="match status" value="1"/>
</dbReference>